<keyword evidence="3" id="KW-1185">Reference proteome</keyword>
<accession>A0A7Z0EBZ4</accession>
<feature type="transmembrane region" description="Helical" evidence="1">
    <location>
        <begin position="9"/>
        <end position="34"/>
    </location>
</feature>
<gene>
    <name evidence="2" type="ORF">HNR11_002697</name>
</gene>
<name>A0A7Z0EBZ4_9MICC</name>
<sequence>MTSSGCDSVALIIITITFVTAGLAAVVAVVPVGAVP</sequence>
<comment type="caution">
    <text evidence="2">The sequence shown here is derived from an EMBL/GenBank/DDBJ whole genome shotgun (WGS) entry which is preliminary data.</text>
</comment>
<dbReference type="Proteomes" id="UP000560069">
    <property type="component" value="Unassembled WGS sequence"/>
</dbReference>
<evidence type="ECO:0000313" key="3">
    <source>
        <dbReference type="Proteomes" id="UP000560069"/>
    </source>
</evidence>
<dbReference type="EMBL" id="JACCFQ010000002">
    <property type="protein sequence ID" value="NYJ18107.1"/>
    <property type="molecule type" value="Genomic_DNA"/>
</dbReference>
<dbReference type="AlphaFoldDB" id="A0A7Z0EBZ4"/>
<protein>
    <submittedName>
        <fullName evidence="2">Uncharacterized protein</fullName>
    </submittedName>
</protein>
<evidence type="ECO:0000256" key="1">
    <source>
        <dbReference type="SAM" id="Phobius"/>
    </source>
</evidence>
<organism evidence="2 3">
    <name type="scientific">Nesterenkonia sandarakina</name>
    <dbReference type="NCBI Taxonomy" id="272918"/>
    <lineage>
        <taxon>Bacteria</taxon>
        <taxon>Bacillati</taxon>
        <taxon>Actinomycetota</taxon>
        <taxon>Actinomycetes</taxon>
        <taxon>Micrococcales</taxon>
        <taxon>Micrococcaceae</taxon>
        <taxon>Nesterenkonia</taxon>
    </lineage>
</organism>
<keyword evidence="1" id="KW-0812">Transmembrane</keyword>
<keyword evidence="1" id="KW-0472">Membrane</keyword>
<evidence type="ECO:0000313" key="2">
    <source>
        <dbReference type="EMBL" id="NYJ18107.1"/>
    </source>
</evidence>
<reference evidence="2 3" key="1">
    <citation type="submission" date="2020-07" db="EMBL/GenBank/DDBJ databases">
        <title>Sequencing the genomes of 1000 actinobacteria strains.</title>
        <authorList>
            <person name="Klenk H.-P."/>
        </authorList>
    </citation>
    <scope>NUCLEOTIDE SEQUENCE [LARGE SCALE GENOMIC DNA]</scope>
    <source>
        <strain evidence="2 3">DSM 15664</strain>
    </source>
</reference>
<keyword evidence="1" id="KW-1133">Transmembrane helix</keyword>
<proteinExistence type="predicted"/>